<dbReference type="InterPro" id="IPR029026">
    <property type="entry name" value="tRNA_m1G_MTases_N"/>
</dbReference>
<evidence type="ECO:0000256" key="2">
    <source>
        <dbReference type="ARBA" id="ARBA00005528"/>
    </source>
</evidence>
<organism evidence="15 16">
    <name type="scientific">Pelagerythrobacter marinus</name>
    <dbReference type="NCBI Taxonomy" id="538382"/>
    <lineage>
        <taxon>Bacteria</taxon>
        <taxon>Pseudomonadati</taxon>
        <taxon>Pseudomonadota</taxon>
        <taxon>Alphaproteobacteria</taxon>
        <taxon>Sphingomonadales</taxon>
        <taxon>Erythrobacteraceae</taxon>
        <taxon>Pelagerythrobacter</taxon>
    </lineage>
</organism>
<evidence type="ECO:0000256" key="1">
    <source>
        <dbReference type="ARBA" id="ARBA00004496"/>
    </source>
</evidence>
<evidence type="ECO:0000259" key="13">
    <source>
        <dbReference type="Pfam" id="PF04452"/>
    </source>
</evidence>
<gene>
    <name evidence="15" type="ORF">GRI72_03800</name>
</gene>
<protein>
    <recommendedName>
        <fullName evidence="4 12">Ribosomal RNA small subunit methyltransferase E</fullName>
        <ecNumber evidence="3 12">2.1.1.193</ecNumber>
    </recommendedName>
</protein>
<dbReference type="Gene3D" id="2.40.240.20">
    <property type="entry name" value="Hypothetical PUA domain-like, domain 1"/>
    <property type="match status" value="1"/>
</dbReference>
<keyword evidence="5 12" id="KW-0963">Cytoplasm</keyword>
<evidence type="ECO:0000256" key="11">
    <source>
        <dbReference type="ARBA" id="ARBA00047944"/>
    </source>
</evidence>
<sequence length="253" mass="27403">MPATPAWPPRSTPRLYIDGEIAPGATVALDPAQARYLVAVMRRGEGDPVRLFDDRTGEYLARIARADARKGSVVVEQRLAPREDVPDLWLCASPIQRDNFALVAEKACELGVRRFVPVAMRRSVVRKVNPERLQRRMVEAAEQCGRTALPELAETRDLAALLDAWPQGRTLFFADELGGVPAPRAFAAAPGPAALLVGPEGGFDDAEREAIRALPSARPVALGPRILRAETAAIAATALWMATCGDWHAETQA</sequence>
<feature type="domain" description="Ribosomal RNA small subunit methyltransferase E PUA-like" evidence="14">
    <location>
        <begin position="29"/>
        <end position="75"/>
    </location>
</feature>
<comment type="catalytic activity">
    <reaction evidence="11 12">
        <text>uridine(1498) in 16S rRNA + S-adenosyl-L-methionine = N(3)-methyluridine(1498) in 16S rRNA + S-adenosyl-L-homocysteine + H(+)</text>
        <dbReference type="Rhea" id="RHEA:42920"/>
        <dbReference type="Rhea" id="RHEA-COMP:10283"/>
        <dbReference type="Rhea" id="RHEA-COMP:10284"/>
        <dbReference type="ChEBI" id="CHEBI:15378"/>
        <dbReference type="ChEBI" id="CHEBI:57856"/>
        <dbReference type="ChEBI" id="CHEBI:59789"/>
        <dbReference type="ChEBI" id="CHEBI:65315"/>
        <dbReference type="ChEBI" id="CHEBI:74502"/>
        <dbReference type="EC" id="2.1.1.193"/>
    </reaction>
</comment>
<evidence type="ECO:0000256" key="8">
    <source>
        <dbReference type="ARBA" id="ARBA00022679"/>
    </source>
</evidence>
<dbReference type="GO" id="GO:0008168">
    <property type="term" value="F:methyltransferase activity"/>
    <property type="evidence" value="ECO:0007669"/>
    <property type="project" value="UniProtKB-KW"/>
</dbReference>
<keyword evidence="7 12" id="KW-0489">Methyltransferase</keyword>
<comment type="subcellular location">
    <subcellularLocation>
        <location evidence="1 12">Cytoplasm</location>
    </subcellularLocation>
</comment>
<dbReference type="EMBL" id="WTYO01000002">
    <property type="protein sequence ID" value="MXO67956.1"/>
    <property type="molecule type" value="Genomic_DNA"/>
</dbReference>
<dbReference type="InterPro" id="IPR029028">
    <property type="entry name" value="Alpha/beta_knot_MTases"/>
</dbReference>
<evidence type="ECO:0000256" key="10">
    <source>
        <dbReference type="ARBA" id="ARBA00025699"/>
    </source>
</evidence>
<comment type="caution">
    <text evidence="15">The sequence shown here is derived from an EMBL/GenBank/DDBJ whole genome shotgun (WGS) entry which is preliminary data.</text>
</comment>
<evidence type="ECO:0000256" key="4">
    <source>
        <dbReference type="ARBA" id="ARBA00013673"/>
    </source>
</evidence>
<evidence type="ECO:0000256" key="7">
    <source>
        <dbReference type="ARBA" id="ARBA00022603"/>
    </source>
</evidence>
<dbReference type="GO" id="GO:0032259">
    <property type="term" value="P:methylation"/>
    <property type="evidence" value="ECO:0007669"/>
    <property type="project" value="UniProtKB-KW"/>
</dbReference>
<evidence type="ECO:0000313" key="16">
    <source>
        <dbReference type="Proteomes" id="UP000444401"/>
    </source>
</evidence>
<evidence type="ECO:0000259" key="14">
    <source>
        <dbReference type="Pfam" id="PF20260"/>
    </source>
</evidence>
<proteinExistence type="inferred from homology"/>
<dbReference type="Pfam" id="PF20260">
    <property type="entry name" value="PUA_4"/>
    <property type="match status" value="1"/>
</dbReference>
<dbReference type="RefSeq" id="WP_160732633.1">
    <property type="nucleotide sequence ID" value="NZ_WTYO01000002.1"/>
</dbReference>
<keyword evidence="16" id="KW-1185">Reference proteome</keyword>
<dbReference type="Gene3D" id="3.40.1280.10">
    <property type="match status" value="1"/>
</dbReference>
<keyword evidence="8 12" id="KW-0808">Transferase</keyword>
<keyword evidence="6 12" id="KW-0698">rRNA processing</keyword>
<dbReference type="SUPFAM" id="SSF88697">
    <property type="entry name" value="PUA domain-like"/>
    <property type="match status" value="1"/>
</dbReference>
<comment type="similarity">
    <text evidence="2 12">Belongs to the RNA methyltransferase RsmE family.</text>
</comment>
<evidence type="ECO:0000256" key="12">
    <source>
        <dbReference type="PIRNR" id="PIRNR015601"/>
    </source>
</evidence>
<dbReference type="PANTHER" id="PTHR30027">
    <property type="entry name" value="RIBOSOMAL RNA SMALL SUBUNIT METHYLTRANSFERASE E"/>
    <property type="match status" value="1"/>
</dbReference>
<dbReference type="InterPro" id="IPR006700">
    <property type="entry name" value="RsmE"/>
</dbReference>
<dbReference type="InterPro" id="IPR015947">
    <property type="entry name" value="PUA-like_sf"/>
</dbReference>
<dbReference type="SUPFAM" id="SSF75217">
    <property type="entry name" value="alpha/beta knot"/>
    <property type="match status" value="1"/>
</dbReference>
<dbReference type="NCBIfam" id="NF008696">
    <property type="entry name" value="PRK11713.3-5"/>
    <property type="match status" value="1"/>
</dbReference>
<reference evidence="15 16" key="1">
    <citation type="submission" date="2019-12" db="EMBL/GenBank/DDBJ databases">
        <title>Genomic-based taxomic classification of the family Erythrobacteraceae.</title>
        <authorList>
            <person name="Xu L."/>
        </authorList>
    </citation>
    <scope>NUCLEOTIDE SEQUENCE [LARGE SCALE GENOMIC DNA]</scope>
    <source>
        <strain evidence="15 16">H32</strain>
    </source>
</reference>
<keyword evidence="9 12" id="KW-0949">S-adenosyl-L-methionine</keyword>
<name>A0ABW9UVH9_9SPHN</name>
<feature type="domain" description="Ribosomal RNA small subunit methyltransferase E methyltransferase" evidence="13">
    <location>
        <begin position="87"/>
        <end position="240"/>
    </location>
</feature>
<dbReference type="Proteomes" id="UP000444401">
    <property type="component" value="Unassembled WGS sequence"/>
</dbReference>
<dbReference type="PANTHER" id="PTHR30027:SF3">
    <property type="entry name" value="16S RRNA (URACIL(1498)-N(3))-METHYLTRANSFERASE"/>
    <property type="match status" value="1"/>
</dbReference>
<evidence type="ECO:0000256" key="6">
    <source>
        <dbReference type="ARBA" id="ARBA00022552"/>
    </source>
</evidence>
<dbReference type="PIRSF" id="PIRSF015601">
    <property type="entry name" value="MTase_slr0722"/>
    <property type="match status" value="1"/>
</dbReference>
<dbReference type="Pfam" id="PF04452">
    <property type="entry name" value="Methyltrans_RNA"/>
    <property type="match status" value="1"/>
</dbReference>
<dbReference type="InterPro" id="IPR046887">
    <property type="entry name" value="RsmE_PUA-like"/>
</dbReference>
<dbReference type="InterPro" id="IPR046886">
    <property type="entry name" value="RsmE_MTase_dom"/>
</dbReference>
<evidence type="ECO:0000256" key="3">
    <source>
        <dbReference type="ARBA" id="ARBA00012328"/>
    </source>
</evidence>
<evidence type="ECO:0000256" key="9">
    <source>
        <dbReference type="ARBA" id="ARBA00022691"/>
    </source>
</evidence>
<dbReference type="NCBIfam" id="TIGR00046">
    <property type="entry name" value="RsmE family RNA methyltransferase"/>
    <property type="match status" value="1"/>
</dbReference>
<evidence type="ECO:0000313" key="15">
    <source>
        <dbReference type="EMBL" id="MXO67956.1"/>
    </source>
</evidence>
<dbReference type="EC" id="2.1.1.193" evidence="3 12"/>
<comment type="function">
    <text evidence="10 12">Specifically methylates the N3 position of the uracil ring of uridine 1498 (m3U1498) in 16S rRNA. Acts on the fully assembled 30S ribosomal subunit.</text>
</comment>
<dbReference type="CDD" id="cd18084">
    <property type="entry name" value="RsmE-like"/>
    <property type="match status" value="1"/>
</dbReference>
<accession>A0ABW9UVH9</accession>
<evidence type="ECO:0000256" key="5">
    <source>
        <dbReference type="ARBA" id="ARBA00022490"/>
    </source>
</evidence>